<feature type="domain" description="HMA" evidence="2">
    <location>
        <begin position="2"/>
        <end position="68"/>
    </location>
</feature>
<dbReference type="SUPFAM" id="SSF55008">
    <property type="entry name" value="HMA, heavy metal-associated domain"/>
    <property type="match status" value="1"/>
</dbReference>
<dbReference type="FunFam" id="3.30.70.100:FF:000001">
    <property type="entry name" value="ATPase copper transporting beta"/>
    <property type="match status" value="1"/>
</dbReference>
<evidence type="ECO:0000313" key="3">
    <source>
        <dbReference type="EMBL" id="EQD58387.1"/>
    </source>
</evidence>
<proteinExistence type="predicted"/>
<reference evidence="3" key="1">
    <citation type="submission" date="2013-08" db="EMBL/GenBank/DDBJ databases">
        <authorList>
            <person name="Mendez C."/>
            <person name="Richter M."/>
            <person name="Ferrer M."/>
            <person name="Sanchez J."/>
        </authorList>
    </citation>
    <scope>NUCLEOTIDE SEQUENCE</scope>
</reference>
<dbReference type="PROSITE" id="PS01047">
    <property type="entry name" value="HMA_1"/>
    <property type="match status" value="1"/>
</dbReference>
<dbReference type="PANTHER" id="PTHR46594:SF4">
    <property type="entry name" value="P-TYPE CATION-TRANSPORTING ATPASE"/>
    <property type="match status" value="1"/>
</dbReference>
<comment type="caution">
    <text evidence="3">The sequence shown here is derived from an EMBL/GenBank/DDBJ whole genome shotgun (WGS) entry which is preliminary data.</text>
</comment>
<dbReference type="GO" id="GO:0046872">
    <property type="term" value="F:metal ion binding"/>
    <property type="evidence" value="ECO:0007669"/>
    <property type="project" value="UniProtKB-KW"/>
</dbReference>
<dbReference type="PROSITE" id="PS50846">
    <property type="entry name" value="HMA_2"/>
    <property type="match status" value="1"/>
</dbReference>
<dbReference type="Pfam" id="PF00403">
    <property type="entry name" value="HMA"/>
    <property type="match status" value="1"/>
</dbReference>
<accession>T1ALX5</accession>
<dbReference type="InterPro" id="IPR017969">
    <property type="entry name" value="Heavy-metal-associated_CS"/>
</dbReference>
<dbReference type="EMBL" id="AUZZ01002934">
    <property type="protein sequence ID" value="EQD58387.1"/>
    <property type="molecule type" value="Genomic_DNA"/>
</dbReference>
<evidence type="ECO:0000256" key="1">
    <source>
        <dbReference type="ARBA" id="ARBA00022723"/>
    </source>
</evidence>
<evidence type="ECO:0000259" key="2">
    <source>
        <dbReference type="PROSITE" id="PS50846"/>
    </source>
</evidence>
<reference evidence="3" key="2">
    <citation type="journal article" date="2014" name="ISME J.">
        <title>Microbial stratification in low pH oxic and suboxic macroscopic growths along an acid mine drainage.</title>
        <authorList>
            <person name="Mendez-Garcia C."/>
            <person name="Mesa V."/>
            <person name="Sprenger R.R."/>
            <person name="Richter M."/>
            <person name="Diez M.S."/>
            <person name="Solano J."/>
            <person name="Bargiela R."/>
            <person name="Golyshina O.V."/>
            <person name="Manteca A."/>
            <person name="Ramos J.L."/>
            <person name="Gallego J.R."/>
            <person name="Llorente I."/>
            <person name="Martins Dos Santos V.A."/>
            <person name="Jensen O.N."/>
            <person name="Pelaez A.I."/>
            <person name="Sanchez J."/>
            <person name="Ferrer M."/>
        </authorList>
    </citation>
    <scope>NUCLEOTIDE SEQUENCE</scope>
</reference>
<dbReference type="PRINTS" id="PR00942">
    <property type="entry name" value="CUATPASEI"/>
</dbReference>
<name>T1ALX5_9ZZZZ</name>
<dbReference type="CDD" id="cd00371">
    <property type="entry name" value="HMA"/>
    <property type="match status" value="1"/>
</dbReference>
<keyword evidence="1" id="KW-0479">Metal-binding</keyword>
<organism evidence="3">
    <name type="scientific">mine drainage metagenome</name>
    <dbReference type="NCBI Taxonomy" id="410659"/>
    <lineage>
        <taxon>unclassified sequences</taxon>
        <taxon>metagenomes</taxon>
        <taxon>ecological metagenomes</taxon>
    </lineage>
</organism>
<protein>
    <submittedName>
        <fullName evidence="3">Heavy metal transport/detoxification protein</fullName>
    </submittedName>
</protein>
<dbReference type="InterPro" id="IPR006121">
    <property type="entry name" value="HMA_dom"/>
</dbReference>
<gene>
    <name evidence="3" type="ORF">B2A_04378</name>
</gene>
<sequence>MKYVKLRLEGMHCDACARNLEITLQSEPGVRAATVEFETSEARILYNPQVVTENLLIEATARLGFRVVARER</sequence>
<dbReference type="AlphaFoldDB" id="T1ALX5"/>
<dbReference type="PANTHER" id="PTHR46594">
    <property type="entry name" value="P-TYPE CATION-TRANSPORTING ATPASE"/>
    <property type="match status" value="1"/>
</dbReference>
<dbReference type="Gene3D" id="3.30.70.100">
    <property type="match status" value="1"/>
</dbReference>
<dbReference type="InterPro" id="IPR036163">
    <property type="entry name" value="HMA_dom_sf"/>
</dbReference>